<dbReference type="Proteomes" id="UP001593940">
    <property type="component" value="Unassembled WGS sequence"/>
</dbReference>
<keyword evidence="1" id="KW-0229">DNA integration</keyword>
<keyword evidence="2" id="KW-0238">DNA-binding</keyword>
<evidence type="ECO:0000256" key="2">
    <source>
        <dbReference type="ARBA" id="ARBA00023125"/>
    </source>
</evidence>
<sequence>MATIRKLRGRWQAMVRRKGMKPRAKSFDTKSEAERWARELESEVDRFGRAPDTRPAENITLGELLLRYRDEVSPSKRGAAQEIQRIDVFTRHEIAHRTLAGLTSSHVASFRDERLKQVSPSTVVRELAIISHTLEIAQREWGYHVAFNPAKRIRRPTVANARKRRLEGNEERRLFEACDSGRTACLKSLLIVAIETGMRRGEILSLTWRDIDLNTRIAHLHKTKNGESRDVPLSSRAVEAMRAVQPDRVTDGDRPFPLSAGALEQAWNRLRARAKITDLRFHDLRHEAVSRLFEKGLNIAEVRSISGHKELRMLARYTHLRASDLIARLG</sequence>
<dbReference type="RefSeq" id="WP_377030975.1">
    <property type="nucleotide sequence ID" value="NZ_JBHOMY010000084.1"/>
</dbReference>
<evidence type="ECO:0000313" key="6">
    <source>
        <dbReference type="Proteomes" id="UP001593940"/>
    </source>
</evidence>
<dbReference type="SUPFAM" id="SSF56349">
    <property type="entry name" value="DNA breaking-rejoining enzymes"/>
    <property type="match status" value="1"/>
</dbReference>
<proteinExistence type="predicted"/>
<evidence type="ECO:0000256" key="1">
    <source>
        <dbReference type="ARBA" id="ARBA00022908"/>
    </source>
</evidence>
<evidence type="ECO:0000259" key="4">
    <source>
        <dbReference type="PROSITE" id="PS51898"/>
    </source>
</evidence>
<reference evidence="5 6" key="1">
    <citation type="submission" date="2024-09" db="EMBL/GenBank/DDBJ databases">
        <title>Nodulacao em especies de Leguminosae Basais da Amazonia e Caracterizacao dos Rizobios e Bacterias Associadas aos Nodulos.</title>
        <authorList>
            <person name="Jambeiro I.C.A."/>
            <person name="Lopes I.S."/>
            <person name="Aguiar E.R.G.R."/>
            <person name="Santos A.F.J."/>
            <person name="Dos Santos J.M.F."/>
            <person name="Gross E."/>
        </authorList>
    </citation>
    <scope>NUCLEOTIDE SEQUENCE [LARGE SCALE GENOMIC DNA]</scope>
    <source>
        <strain evidence="5 6">BRUESC1165</strain>
    </source>
</reference>
<dbReference type="CDD" id="cd00796">
    <property type="entry name" value="INT_Rci_Hp1_C"/>
    <property type="match status" value="1"/>
</dbReference>
<dbReference type="InterPro" id="IPR013762">
    <property type="entry name" value="Integrase-like_cat_sf"/>
</dbReference>
<feature type="domain" description="Tyr recombinase" evidence="4">
    <location>
        <begin position="161"/>
        <end position="330"/>
    </location>
</feature>
<accession>A0ABV6YDC6</accession>
<dbReference type="InterPro" id="IPR010998">
    <property type="entry name" value="Integrase_recombinase_N"/>
</dbReference>
<dbReference type="EMBL" id="JBHOMY010000084">
    <property type="protein sequence ID" value="MFC1459294.1"/>
    <property type="molecule type" value="Genomic_DNA"/>
</dbReference>
<protein>
    <submittedName>
        <fullName evidence="5">Site-specific integrase</fullName>
    </submittedName>
</protein>
<name>A0ABV6YDC6_9HYPH</name>
<dbReference type="PROSITE" id="PS51898">
    <property type="entry name" value="TYR_RECOMBINASE"/>
    <property type="match status" value="1"/>
</dbReference>
<dbReference type="PANTHER" id="PTHR30349:SF94">
    <property type="entry name" value="INTEGRASE_RECOMBINASE HI_1414-RELATED"/>
    <property type="match status" value="1"/>
</dbReference>
<evidence type="ECO:0000256" key="3">
    <source>
        <dbReference type="ARBA" id="ARBA00023172"/>
    </source>
</evidence>
<dbReference type="Gene3D" id="1.10.443.10">
    <property type="entry name" value="Intergrase catalytic core"/>
    <property type="match status" value="1"/>
</dbReference>
<organism evidence="5 6">
    <name type="scientific">Microvirga arabica</name>
    <dbReference type="NCBI Taxonomy" id="1128671"/>
    <lineage>
        <taxon>Bacteria</taxon>
        <taxon>Pseudomonadati</taxon>
        <taxon>Pseudomonadota</taxon>
        <taxon>Alphaproteobacteria</taxon>
        <taxon>Hyphomicrobiales</taxon>
        <taxon>Methylobacteriaceae</taxon>
        <taxon>Microvirga</taxon>
    </lineage>
</organism>
<dbReference type="PANTHER" id="PTHR30349">
    <property type="entry name" value="PHAGE INTEGRASE-RELATED"/>
    <property type="match status" value="1"/>
</dbReference>
<comment type="caution">
    <text evidence="5">The sequence shown here is derived from an EMBL/GenBank/DDBJ whole genome shotgun (WGS) entry which is preliminary data.</text>
</comment>
<dbReference type="InterPro" id="IPR050090">
    <property type="entry name" value="Tyrosine_recombinase_XerCD"/>
</dbReference>
<dbReference type="Pfam" id="PF00589">
    <property type="entry name" value="Phage_integrase"/>
    <property type="match status" value="1"/>
</dbReference>
<dbReference type="Gene3D" id="1.10.150.130">
    <property type="match status" value="1"/>
</dbReference>
<dbReference type="InterPro" id="IPR011010">
    <property type="entry name" value="DNA_brk_join_enz"/>
</dbReference>
<evidence type="ECO:0000313" key="5">
    <source>
        <dbReference type="EMBL" id="MFC1459294.1"/>
    </source>
</evidence>
<gene>
    <name evidence="5" type="ORF">ACETIH_21820</name>
</gene>
<dbReference type="InterPro" id="IPR002104">
    <property type="entry name" value="Integrase_catalytic"/>
</dbReference>
<keyword evidence="3" id="KW-0233">DNA recombination</keyword>
<keyword evidence="6" id="KW-1185">Reference proteome</keyword>